<reference evidence="3 4" key="1">
    <citation type="submission" date="2016-05" db="EMBL/GenBank/DDBJ databases">
        <title>A degradative enzymes factory behind the ericoid mycorrhizal symbiosis.</title>
        <authorList>
            <consortium name="DOE Joint Genome Institute"/>
            <person name="Martino E."/>
            <person name="Morin E."/>
            <person name="Grelet G."/>
            <person name="Kuo A."/>
            <person name="Kohler A."/>
            <person name="Daghino S."/>
            <person name="Barry K."/>
            <person name="Choi C."/>
            <person name="Cichocki N."/>
            <person name="Clum A."/>
            <person name="Copeland A."/>
            <person name="Hainaut M."/>
            <person name="Haridas S."/>
            <person name="Labutti K."/>
            <person name="Lindquist E."/>
            <person name="Lipzen A."/>
            <person name="Khouja H.-R."/>
            <person name="Murat C."/>
            <person name="Ohm R."/>
            <person name="Olson A."/>
            <person name="Spatafora J."/>
            <person name="Veneault-Fourrey C."/>
            <person name="Henrissat B."/>
            <person name="Grigoriev I."/>
            <person name="Martin F."/>
            <person name="Perotto S."/>
        </authorList>
    </citation>
    <scope>NUCLEOTIDE SEQUENCE [LARGE SCALE GENOMIC DNA]</scope>
    <source>
        <strain evidence="3 4">UAMH 7357</strain>
    </source>
</reference>
<evidence type="ECO:0000313" key="3">
    <source>
        <dbReference type="EMBL" id="PMD15600.1"/>
    </source>
</evidence>
<organism evidence="3 4">
    <name type="scientific">Hyaloscypha hepaticicola</name>
    <dbReference type="NCBI Taxonomy" id="2082293"/>
    <lineage>
        <taxon>Eukaryota</taxon>
        <taxon>Fungi</taxon>
        <taxon>Dikarya</taxon>
        <taxon>Ascomycota</taxon>
        <taxon>Pezizomycotina</taxon>
        <taxon>Leotiomycetes</taxon>
        <taxon>Helotiales</taxon>
        <taxon>Hyaloscyphaceae</taxon>
        <taxon>Hyaloscypha</taxon>
    </lineage>
</organism>
<sequence length="117" mass="13016">MAPSQLSSLPSYLLARTKSDNPPQYTKPTSDKKLSTAAGAAILVVFAIFVIVACLTIAICVTRSKRRSRAKETEERNRSTGMQDMEVESTVEDWSSTMGIVKGDVKKPQRAWLPWRK</sequence>
<feature type="region of interest" description="Disordered" evidence="1">
    <location>
        <begin position="1"/>
        <end position="32"/>
    </location>
</feature>
<dbReference type="AlphaFoldDB" id="A0A2J6PNH9"/>
<evidence type="ECO:0000313" key="4">
    <source>
        <dbReference type="Proteomes" id="UP000235672"/>
    </source>
</evidence>
<keyword evidence="4" id="KW-1185">Reference proteome</keyword>
<dbReference type="OrthoDB" id="10418907at2759"/>
<keyword evidence="2" id="KW-0812">Transmembrane</keyword>
<accession>A0A2J6PNH9</accession>
<gene>
    <name evidence="3" type="ORF">NA56DRAFT_650064</name>
</gene>
<feature type="region of interest" description="Disordered" evidence="1">
    <location>
        <begin position="65"/>
        <end position="91"/>
    </location>
</feature>
<keyword evidence="2" id="KW-1133">Transmembrane helix</keyword>
<name>A0A2J6PNH9_9HELO</name>
<proteinExistence type="predicted"/>
<dbReference type="EMBL" id="KZ613512">
    <property type="protein sequence ID" value="PMD15600.1"/>
    <property type="molecule type" value="Genomic_DNA"/>
</dbReference>
<dbReference type="Proteomes" id="UP000235672">
    <property type="component" value="Unassembled WGS sequence"/>
</dbReference>
<evidence type="ECO:0000256" key="1">
    <source>
        <dbReference type="SAM" id="MobiDB-lite"/>
    </source>
</evidence>
<evidence type="ECO:0000256" key="2">
    <source>
        <dbReference type="SAM" id="Phobius"/>
    </source>
</evidence>
<protein>
    <submittedName>
        <fullName evidence="3">Uncharacterized protein</fullName>
    </submittedName>
</protein>
<keyword evidence="2" id="KW-0472">Membrane</keyword>
<feature type="transmembrane region" description="Helical" evidence="2">
    <location>
        <begin position="37"/>
        <end position="61"/>
    </location>
</feature>
<feature type="compositionally biased region" description="Low complexity" evidence="1">
    <location>
        <begin position="1"/>
        <end position="14"/>
    </location>
</feature>